<reference evidence="3 4" key="1">
    <citation type="journal article" date="2023" name="Hortic Res">
        <title>The complete reference genome for grapevine (Vitis vinifera L.) genetics and breeding.</title>
        <authorList>
            <person name="Shi X."/>
            <person name="Cao S."/>
            <person name="Wang X."/>
            <person name="Huang S."/>
            <person name="Wang Y."/>
            <person name="Liu Z."/>
            <person name="Liu W."/>
            <person name="Leng X."/>
            <person name="Peng Y."/>
            <person name="Wang N."/>
            <person name="Wang Y."/>
            <person name="Ma Z."/>
            <person name="Xu X."/>
            <person name="Zhang F."/>
            <person name="Xue H."/>
            <person name="Zhong H."/>
            <person name="Wang Y."/>
            <person name="Zhang K."/>
            <person name="Velt A."/>
            <person name="Avia K."/>
            <person name="Holtgrawe D."/>
            <person name="Grimplet J."/>
            <person name="Matus J.T."/>
            <person name="Ware D."/>
            <person name="Wu X."/>
            <person name="Wang H."/>
            <person name="Liu C."/>
            <person name="Fang Y."/>
            <person name="Rustenholz C."/>
            <person name="Cheng Z."/>
            <person name="Xiao H."/>
            <person name="Zhou Y."/>
        </authorList>
    </citation>
    <scope>NUCLEOTIDE SEQUENCE [LARGE SCALE GENOMIC DNA]</scope>
    <source>
        <strain evidence="4">cv. Pinot noir / PN40024</strain>
        <tissue evidence="3">Leaf</tissue>
    </source>
</reference>
<dbReference type="PANTHER" id="PTHR31852">
    <property type="entry name" value="LATE EMBRYOGENESIS ABUNDANT (LEA) HYDROXYPROLINE-RICH GLYCOPROTEIN FAMILY"/>
    <property type="match status" value="1"/>
</dbReference>
<organism evidence="3 4">
    <name type="scientific">Vitis vinifera</name>
    <name type="common">Grape</name>
    <dbReference type="NCBI Taxonomy" id="29760"/>
    <lineage>
        <taxon>Eukaryota</taxon>
        <taxon>Viridiplantae</taxon>
        <taxon>Streptophyta</taxon>
        <taxon>Embryophyta</taxon>
        <taxon>Tracheophyta</taxon>
        <taxon>Spermatophyta</taxon>
        <taxon>Magnoliopsida</taxon>
        <taxon>eudicotyledons</taxon>
        <taxon>Gunneridae</taxon>
        <taxon>Pentapetalae</taxon>
        <taxon>rosids</taxon>
        <taxon>Vitales</taxon>
        <taxon>Vitaceae</taxon>
        <taxon>Viteae</taxon>
        <taxon>Vitis</taxon>
    </lineage>
</organism>
<dbReference type="Gene3D" id="2.60.40.1820">
    <property type="match status" value="1"/>
</dbReference>
<protein>
    <recommendedName>
        <fullName evidence="2">Late embryogenesis abundant protein LEA-2 subgroup domain-containing protein</fullName>
    </recommendedName>
</protein>
<name>A0ABY9DL81_VITVI</name>
<dbReference type="InterPro" id="IPR004864">
    <property type="entry name" value="LEA_2"/>
</dbReference>
<gene>
    <name evidence="3" type="ORF">VitviT2T_025203</name>
</gene>
<keyword evidence="1" id="KW-1133">Transmembrane helix</keyword>
<dbReference type="EMBL" id="CP126663">
    <property type="protein sequence ID" value="WKA07365.1"/>
    <property type="molecule type" value="Genomic_DNA"/>
</dbReference>
<keyword evidence="1" id="KW-0472">Membrane</keyword>
<dbReference type="Pfam" id="PF03168">
    <property type="entry name" value="LEA_2"/>
    <property type="match status" value="1"/>
</dbReference>
<accession>A0ABY9DL81</accession>
<sequence>MQTKKMASNNERVNPQVQSQTLRRKKIMKYSLYAAAFVVFQTIVITAIALTVMRIKNPKFRLRNTVVEDIVYSSNTSTTSFGMRIHAEVTVENTNFGNFSFENSTVTFAYGGNTVGEVFIARARARARSTRKIDVMVDVSSNNVSSNSNLGSDLNSGRLMLTSHGRLNGRVQVMKLIKKRKSAQMNCTMGVNLMEREIDDLNCD</sequence>
<feature type="domain" description="Late embryogenesis abundant protein LEA-2 subgroup" evidence="2">
    <location>
        <begin position="89"/>
        <end position="188"/>
    </location>
</feature>
<feature type="transmembrane region" description="Helical" evidence="1">
    <location>
        <begin position="30"/>
        <end position="53"/>
    </location>
</feature>
<evidence type="ECO:0000259" key="2">
    <source>
        <dbReference type="Pfam" id="PF03168"/>
    </source>
</evidence>
<keyword evidence="1" id="KW-0812">Transmembrane</keyword>
<evidence type="ECO:0000256" key="1">
    <source>
        <dbReference type="SAM" id="Phobius"/>
    </source>
</evidence>
<evidence type="ECO:0000313" key="4">
    <source>
        <dbReference type="Proteomes" id="UP001227230"/>
    </source>
</evidence>
<dbReference type="Proteomes" id="UP001227230">
    <property type="component" value="Chromosome 16"/>
</dbReference>
<proteinExistence type="predicted"/>
<evidence type="ECO:0000313" key="3">
    <source>
        <dbReference type="EMBL" id="WKA07365.1"/>
    </source>
</evidence>
<dbReference type="InterPro" id="IPR055301">
    <property type="entry name" value="Lea14-like_2"/>
</dbReference>
<keyword evidence="4" id="KW-1185">Reference proteome</keyword>